<reference evidence="3 4" key="1">
    <citation type="journal article" date="2013" name="PLoS Genet.">
        <title>Comparative genome structure, secondary metabolite, and effector coding capacity across Cochliobolus pathogens.</title>
        <authorList>
            <person name="Condon B.J."/>
            <person name="Leng Y."/>
            <person name="Wu D."/>
            <person name="Bushley K.E."/>
            <person name="Ohm R.A."/>
            <person name="Otillar R."/>
            <person name="Martin J."/>
            <person name="Schackwitz W."/>
            <person name="Grimwood J."/>
            <person name="MohdZainudin N."/>
            <person name="Xue C."/>
            <person name="Wang R."/>
            <person name="Manning V.A."/>
            <person name="Dhillon B."/>
            <person name="Tu Z.J."/>
            <person name="Steffenson B.J."/>
            <person name="Salamov A."/>
            <person name="Sun H."/>
            <person name="Lowry S."/>
            <person name="LaButti K."/>
            <person name="Han J."/>
            <person name="Copeland A."/>
            <person name="Lindquist E."/>
            <person name="Barry K."/>
            <person name="Schmutz J."/>
            <person name="Baker S.E."/>
            <person name="Ciuffetti L.M."/>
            <person name="Grigoriev I.V."/>
            <person name="Zhong S."/>
            <person name="Turgeon B.G."/>
        </authorList>
    </citation>
    <scope>NUCLEOTIDE SEQUENCE [LARGE SCALE GENOMIC DNA]</scope>
    <source>
        <strain evidence="3 4">ATCC 44560</strain>
    </source>
</reference>
<dbReference type="OrthoDB" id="5204833at2759"/>
<dbReference type="SUPFAM" id="SSF63491">
    <property type="entry name" value="BAG domain"/>
    <property type="match status" value="1"/>
</dbReference>
<feature type="compositionally biased region" description="Basic residues" evidence="1">
    <location>
        <begin position="975"/>
        <end position="991"/>
    </location>
</feature>
<dbReference type="AlphaFoldDB" id="W6ZG62"/>
<feature type="region of interest" description="Disordered" evidence="1">
    <location>
        <begin position="1"/>
        <end position="94"/>
    </location>
</feature>
<dbReference type="RefSeq" id="XP_007684595.1">
    <property type="nucleotide sequence ID" value="XM_007686405.1"/>
</dbReference>
<dbReference type="PROSITE" id="PS51035">
    <property type="entry name" value="BAG"/>
    <property type="match status" value="1"/>
</dbReference>
<feature type="compositionally biased region" description="Basic and acidic residues" evidence="1">
    <location>
        <begin position="363"/>
        <end position="374"/>
    </location>
</feature>
<feature type="compositionally biased region" description="Polar residues" evidence="1">
    <location>
        <begin position="47"/>
        <end position="65"/>
    </location>
</feature>
<feature type="compositionally biased region" description="Low complexity" evidence="1">
    <location>
        <begin position="468"/>
        <end position="482"/>
    </location>
</feature>
<dbReference type="EMBL" id="KI963937">
    <property type="protein sequence ID" value="EUC48873.1"/>
    <property type="molecule type" value="Genomic_DNA"/>
</dbReference>
<dbReference type="InterPro" id="IPR003103">
    <property type="entry name" value="BAG_domain"/>
</dbReference>
<dbReference type="Proteomes" id="UP000054032">
    <property type="component" value="Unassembled WGS sequence"/>
</dbReference>
<dbReference type="SMART" id="SM00264">
    <property type="entry name" value="BAG"/>
    <property type="match status" value="1"/>
</dbReference>
<keyword evidence="4" id="KW-1185">Reference proteome</keyword>
<dbReference type="GeneID" id="19120402"/>
<dbReference type="GO" id="GO:0051087">
    <property type="term" value="F:protein-folding chaperone binding"/>
    <property type="evidence" value="ECO:0007669"/>
    <property type="project" value="InterPro"/>
</dbReference>
<feature type="compositionally biased region" description="Polar residues" evidence="1">
    <location>
        <begin position="997"/>
        <end position="1006"/>
    </location>
</feature>
<feature type="compositionally biased region" description="Polar residues" evidence="1">
    <location>
        <begin position="147"/>
        <end position="166"/>
    </location>
</feature>
<feature type="region of interest" description="Disordered" evidence="1">
    <location>
        <begin position="467"/>
        <end position="492"/>
    </location>
</feature>
<dbReference type="STRING" id="930090.W6ZG62"/>
<proteinExistence type="predicted"/>
<dbReference type="HOGENOM" id="CLU_265287_0_0_1"/>
<feature type="domain" description="BAG" evidence="2">
    <location>
        <begin position="1072"/>
        <end position="1130"/>
    </location>
</feature>
<feature type="compositionally biased region" description="Basic and acidic residues" evidence="1">
    <location>
        <begin position="662"/>
        <end position="689"/>
    </location>
</feature>
<name>W6ZG62_COCMI</name>
<dbReference type="InterPro" id="IPR036533">
    <property type="entry name" value="BAG_dom_sf"/>
</dbReference>
<dbReference type="KEGG" id="bor:COCMIDRAFT_2326"/>
<feature type="compositionally biased region" description="Acidic residues" evidence="1">
    <location>
        <begin position="958"/>
        <end position="969"/>
    </location>
</feature>
<organism evidence="3 4">
    <name type="scientific">Bipolaris oryzae ATCC 44560</name>
    <dbReference type="NCBI Taxonomy" id="930090"/>
    <lineage>
        <taxon>Eukaryota</taxon>
        <taxon>Fungi</taxon>
        <taxon>Dikarya</taxon>
        <taxon>Ascomycota</taxon>
        <taxon>Pezizomycotina</taxon>
        <taxon>Dothideomycetes</taxon>
        <taxon>Pleosporomycetidae</taxon>
        <taxon>Pleosporales</taxon>
        <taxon>Pleosporineae</taxon>
        <taxon>Pleosporaceae</taxon>
        <taxon>Bipolaris</taxon>
    </lineage>
</organism>
<feature type="region of interest" description="Disordered" evidence="1">
    <location>
        <begin position="255"/>
        <end position="422"/>
    </location>
</feature>
<feature type="compositionally biased region" description="Polar residues" evidence="1">
    <location>
        <begin position="300"/>
        <end position="316"/>
    </location>
</feature>
<feature type="region of interest" description="Disordered" evidence="1">
    <location>
        <begin position="142"/>
        <end position="239"/>
    </location>
</feature>
<feature type="compositionally biased region" description="Polar residues" evidence="1">
    <location>
        <begin position="1032"/>
        <end position="1044"/>
    </location>
</feature>
<evidence type="ECO:0000313" key="3">
    <source>
        <dbReference type="EMBL" id="EUC48873.1"/>
    </source>
</evidence>
<feature type="region of interest" description="Disordered" evidence="1">
    <location>
        <begin position="629"/>
        <end position="708"/>
    </location>
</feature>
<feature type="compositionally biased region" description="Basic and acidic residues" evidence="1">
    <location>
        <begin position="230"/>
        <end position="239"/>
    </location>
</feature>
<evidence type="ECO:0000256" key="1">
    <source>
        <dbReference type="SAM" id="MobiDB-lite"/>
    </source>
</evidence>
<feature type="compositionally biased region" description="Low complexity" evidence="1">
    <location>
        <begin position="319"/>
        <end position="328"/>
    </location>
</feature>
<evidence type="ECO:0000313" key="4">
    <source>
        <dbReference type="Proteomes" id="UP000054032"/>
    </source>
</evidence>
<feature type="region of interest" description="Disordered" evidence="1">
    <location>
        <begin position="941"/>
        <end position="1048"/>
    </location>
</feature>
<dbReference type="Pfam" id="PF02179">
    <property type="entry name" value="BAG"/>
    <property type="match status" value="1"/>
</dbReference>
<dbReference type="Gene3D" id="1.20.58.120">
    <property type="entry name" value="BAG domain"/>
    <property type="match status" value="1"/>
</dbReference>
<evidence type="ECO:0000259" key="2">
    <source>
        <dbReference type="PROSITE" id="PS51035"/>
    </source>
</evidence>
<sequence length="1132" mass="121485">MARRSARLLKREATPDGSTKPNDSRHNASPADLGLPDLPELPEPGTATPSQSKPSEGVQPTSQPAQVPAMATPTPHKNSLTKLPVAATEIRTPKDRTTIKPAGQEMHPVHHHASTAKVLDEARWLGFQSLGAHTAPPKVAGLAAGQATPSKTPVPTTTGLTSNIESSPDFRFRFKSPVLEGPKPDEAGLSPSSRNILKSAGITGTPGAGSRALFGTSEWSSKADVSPQRKKAEAKGKLARFSDVHMKQFKNMDSIANHPSAFRADPSRFKPVIGQPLKKSPSKPELSNPETNRLKRTQSKTDIAESSTTPNSSLKRTQSKSTTTGSGSNVPPTPLKRTLSKMDLAGPSVPRSEPARRMAPPNRDGRPASRDGESSRNPTSKRVKRTESDDAATTRPESHEKNSEDSTPAIATPARRITSQTALPRLAARLMTPTRSSAARSQSVKTLKTTSMISTFGKLPSTVKIAKSASTDQSSSPSSKLSQIRAARDGAREGLRKASHNLQLVRSILRTPNRKYSNDPNKVAAGTHLSPPVSSNLDNALTAVPATAPVKKHVNFSSSTLERASHEELGKSPSPMKFGAGSEVPTGAVIYPNLSAVVNNLELSKDAETLKGSPSRRLVFGGEAPNHPRSFSFESGKSVNFGPASAGTIRMVRNSDTSSRAEGSKRKLETLQENSDKENDGPAEEETRSSKKVKHASAPTPKTPARTNKLPLDELKKSFNFFNSSSFLGDNVASSHDTEHQSTDALSKAIRFLQNRGLSDITEIVLNPRFDDPTYLVTVAIALASIIVGMSWFSRAGGSWGGRFSPFGRPGNSPNAGVVNDSDFSYITNEDLRRNGQASTPEIVDWDDKNPERETDVLIFKHGRTHYPTHFPAHSIRDGDLKIGTIRQAAAKKLGVDDYRKIRMFYKGRNLKHDERAGREEGLRGDGSGSEILVTVGEAPIGGHGAASEEAPPRAWSEGEEDDDDDDDSGVNTSGKKKSRKRGGRKSKKKGGVSSGNASGTSTPGYTTAGAGAEYLPIPSHINAAPRPTSAPPQNTSKPAQPQTPMGKLDAVASKFHTELVPLCIQFMSNPPEEKAKKTFEYKKLSETILTQIIFKLDGVDTEGDPDARVKRKALVKEVQAMMAKLDEVGKE</sequence>
<dbReference type="eggNOG" id="ENOG502S9SN">
    <property type="taxonomic scope" value="Eukaryota"/>
</dbReference>
<accession>W6ZG62</accession>
<gene>
    <name evidence="3" type="ORF">COCMIDRAFT_2326</name>
</gene>
<protein>
    <recommendedName>
        <fullName evidence="2">BAG domain-containing protein</fullName>
    </recommendedName>
</protein>